<feature type="region of interest" description="Disordered" evidence="2">
    <location>
        <begin position="216"/>
        <end position="267"/>
    </location>
</feature>
<dbReference type="GO" id="GO:0007283">
    <property type="term" value="P:spermatogenesis"/>
    <property type="evidence" value="ECO:0007669"/>
    <property type="project" value="TreeGrafter"/>
</dbReference>
<dbReference type="GeneID" id="104946247"/>
<organism evidence="3 4">
    <name type="scientific">Notothenia coriiceps</name>
    <name type="common">black rockcod</name>
    <dbReference type="NCBI Taxonomy" id="8208"/>
    <lineage>
        <taxon>Eukaryota</taxon>
        <taxon>Metazoa</taxon>
        <taxon>Chordata</taxon>
        <taxon>Craniata</taxon>
        <taxon>Vertebrata</taxon>
        <taxon>Euteleostomi</taxon>
        <taxon>Actinopterygii</taxon>
        <taxon>Neopterygii</taxon>
        <taxon>Teleostei</taxon>
        <taxon>Neoteleostei</taxon>
        <taxon>Acanthomorphata</taxon>
        <taxon>Eupercaria</taxon>
        <taxon>Perciformes</taxon>
        <taxon>Notothenioidei</taxon>
        <taxon>Nototheniidae</taxon>
        <taxon>Notothenia</taxon>
    </lineage>
</organism>
<dbReference type="OrthoDB" id="8961345at2759"/>
<accession>A0A6I9N8E8</accession>
<evidence type="ECO:0000313" key="4">
    <source>
        <dbReference type="RefSeq" id="XP_010770335.1"/>
    </source>
</evidence>
<reference evidence="4" key="1">
    <citation type="submission" date="2025-08" db="UniProtKB">
        <authorList>
            <consortium name="RefSeq"/>
        </authorList>
    </citation>
    <scope>IDENTIFICATION</scope>
    <source>
        <tissue evidence="4">Muscle</tissue>
    </source>
</reference>
<dbReference type="PANTHER" id="PTHR35449">
    <property type="entry name" value="PROTEIN SIX6OS1"/>
    <property type="match status" value="1"/>
</dbReference>
<name>A0A6I9N8E8_9TELE</name>
<keyword evidence="3" id="KW-1185">Reference proteome</keyword>
<feature type="compositionally biased region" description="Polar residues" evidence="2">
    <location>
        <begin position="242"/>
        <end position="251"/>
    </location>
</feature>
<proteinExistence type="predicted"/>
<keyword evidence="1" id="KW-0175">Coiled coil</keyword>
<feature type="coiled-coil region" evidence="1">
    <location>
        <begin position="95"/>
        <end position="122"/>
    </location>
</feature>
<dbReference type="GO" id="GO:0007129">
    <property type="term" value="P:homologous chromosome pairing at meiosis"/>
    <property type="evidence" value="ECO:0007669"/>
    <property type="project" value="TreeGrafter"/>
</dbReference>
<dbReference type="RefSeq" id="XP_010770335.1">
    <property type="nucleotide sequence ID" value="XM_010772033.1"/>
</dbReference>
<dbReference type="KEGG" id="ncc:104946247"/>
<sequence length="490" mass="55434">MNDQYSLNNIDSLLFQFALQTRELSQKKNDIEQQIKVCRADTAERRSCIQTIHSEIQKLEEGIRVKQSTVIHNKANAKSMKATNSLLLQYEQSLKTELENGKDSYNRDIEVYEQRIASYRKIFQSHKEYYCQNPLAQILLGLRAEKEEIESRIMACDDQITMKQKQLDHLTGPVIYSSSPEKLPDSVSDQHPIAQAEKQLDPQAEDENSSIDISSLHLNQTKSGHKASVEANDEDFSEENEVQYTTTCSSSPEKDNDERWSSHPLDEQIPQDEMHTEEQETGQEDQVLQTNVSDVGEGVEADVGKEGASDEEQPPSENEDLGAFHQTSKETHPQSSVAERPAVFSTPTFPFNFSPAASPQPGSTDTKSPAFLFSLQSDPSTTGFSGFGFDVGMSQEEDSSFAFTSPFFNEKVLHLYFYPTIFYTILLKLKYQTVCIFFQKTTETKSASGPEFLFGQPEQSEDFHFGFSSNSPQTTNKNTTRDEFPFSFNF</sequence>
<feature type="compositionally biased region" description="Basic and acidic residues" evidence="2">
    <location>
        <begin position="252"/>
        <end position="267"/>
    </location>
</feature>
<dbReference type="GO" id="GO:0010705">
    <property type="term" value="P:meiotic DNA double-strand break processing involved in reciprocal meiotic recombination"/>
    <property type="evidence" value="ECO:0007669"/>
    <property type="project" value="TreeGrafter"/>
</dbReference>
<dbReference type="GO" id="GO:0000801">
    <property type="term" value="C:central element"/>
    <property type="evidence" value="ECO:0007669"/>
    <property type="project" value="TreeGrafter"/>
</dbReference>
<evidence type="ECO:0000256" key="2">
    <source>
        <dbReference type="SAM" id="MobiDB-lite"/>
    </source>
</evidence>
<evidence type="ECO:0000313" key="3">
    <source>
        <dbReference type="Proteomes" id="UP000504611"/>
    </source>
</evidence>
<gene>
    <name evidence="4" type="primary">LOC104946247</name>
</gene>
<dbReference type="Pfam" id="PF15676">
    <property type="entry name" value="S6OS1"/>
    <property type="match status" value="1"/>
</dbReference>
<dbReference type="Proteomes" id="UP000504611">
    <property type="component" value="Unplaced"/>
</dbReference>
<dbReference type="InterPro" id="IPR031380">
    <property type="entry name" value="SIX6OS1"/>
</dbReference>
<feature type="region of interest" description="Disordered" evidence="2">
    <location>
        <begin position="304"/>
        <end position="339"/>
    </location>
</feature>
<protein>
    <submittedName>
        <fullName evidence="4">Uncharacterized protein isoform X1</fullName>
    </submittedName>
</protein>
<feature type="compositionally biased region" description="Acidic residues" evidence="2">
    <location>
        <begin position="231"/>
        <end position="241"/>
    </location>
</feature>
<dbReference type="AlphaFoldDB" id="A0A6I9N8E8"/>
<feature type="compositionally biased region" description="Acidic residues" evidence="2">
    <location>
        <begin position="309"/>
        <end position="320"/>
    </location>
</feature>
<dbReference type="PANTHER" id="PTHR35449:SF1">
    <property type="entry name" value="PROTEIN SIX6OS1"/>
    <property type="match status" value="1"/>
</dbReference>
<dbReference type="GO" id="GO:0048477">
    <property type="term" value="P:oogenesis"/>
    <property type="evidence" value="ECO:0007669"/>
    <property type="project" value="TreeGrafter"/>
</dbReference>
<evidence type="ECO:0000256" key="1">
    <source>
        <dbReference type="SAM" id="Coils"/>
    </source>
</evidence>